<evidence type="ECO:0000313" key="2">
    <source>
        <dbReference type="Proteomes" id="UP000560658"/>
    </source>
</evidence>
<keyword evidence="2" id="KW-1185">Reference proteome</keyword>
<comment type="caution">
    <text evidence="1">The sequence shown here is derived from an EMBL/GenBank/DDBJ whole genome shotgun (WGS) entry which is preliminary data.</text>
</comment>
<dbReference type="InterPro" id="IPR023811">
    <property type="entry name" value="CHP04076"/>
</dbReference>
<gene>
    <name evidence="1" type="ORF">GGR06_003797</name>
</gene>
<evidence type="ECO:0000313" key="1">
    <source>
        <dbReference type="EMBL" id="MBB4045972.1"/>
    </source>
</evidence>
<organism evidence="1 2">
    <name type="scientific">Bacteroides reticulotermitis</name>
    <dbReference type="NCBI Taxonomy" id="1133319"/>
    <lineage>
        <taxon>Bacteria</taxon>
        <taxon>Pseudomonadati</taxon>
        <taxon>Bacteroidota</taxon>
        <taxon>Bacteroidia</taxon>
        <taxon>Bacteroidales</taxon>
        <taxon>Bacteroidaceae</taxon>
        <taxon>Bacteroides</taxon>
    </lineage>
</organism>
<protein>
    <submittedName>
        <fullName evidence="1">Repeat protein (TIGR04076 family)</fullName>
    </submittedName>
</protein>
<sequence length="119" mass="13375">MKKWYNEEYEFTVEVTGFLRGDRTEGYCRNGEEIGDKYTCTYGCPVNSDGQGICSKVMMIMFPIMEAVRSGGDLENIGGDGKYSKDVVCPDGCVIFRLTAKKLDNENFFKGKFFNQGAL</sequence>
<reference evidence="1" key="1">
    <citation type="submission" date="2020-08" db="EMBL/GenBank/DDBJ databases">
        <title>Genomic Encyclopedia of Type Strains, Phase IV (KMG-IV): sequencing the most valuable type-strain genomes for metagenomic binning, comparative biology and taxonomic classification.</title>
        <authorList>
            <person name="Goeker M."/>
        </authorList>
    </citation>
    <scope>NUCLEOTIDE SEQUENCE [LARGE SCALE GENOMIC DNA]</scope>
    <source>
        <strain evidence="1">DSM 105720</strain>
    </source>
</reference>
<name>A0A840DC88_9BACE</name>
<dbReference type="RefSeq" id="WP_044164918.1">
    <property type="nucleotide sequence ID" value="NZ_JACIER010000020.1"/>
</dbReference>
<dbReference type="NCBIfam" id="TIGR04076">
    <property type="entry name" value="TIGR04076 family protein"/>
    <property type="match status" value="1"/>
</dbReference>
<accession>A0A840DC88</accession>
<dbReference type="Proteomes" id="UP000560658">
    <property type="component" value="Unassembled WGS sequence"/>
</dbReference>
<dbReference type="AlphaFoldDB" id="A0A840DC88"/>
<dbReference type="EMBL" id="JACIER010000020">
    <property type="protein sequence ID" value="MBB4045972.1"/>
    <property type="molecule type" value="Genomic_DNA"/>
</dbReference>
<proteinExistence type="predicted"/>